<evidence type="ECO:0000256" key="1">
    <source>
        <dbReference type="ARBA" id="ARBA00004477"/>
    </source>
</evidence>
<feature type="compositionally biased region" description="Low complexity" evidence="8">
    <location>
        <begin position="263"/>
        <end position="278"/>
    </location>
</feature>
<dbReference type="Proteomes" id="UP000696485">
    <property type="component" value="Unassembled WGS sequence"/>
</dbReference>
<comment type="caution">
    <text evidence="9">The sequence shown here is derived from an EMBL/GenBank/DDBJ whole genome shotgun (WGS) entry which is preliminary data.</text>
</comment>
<evidence type="ECO:0000256" key="8">
    <source>
        <dbReference type="SAM" id="MobiDB-lite"/>
    </source>
</evidence>
<comment type="subcellular location">
    <subcellularLocation>
        <location evidence="1 7">Endoplasmic reticulum membrane</location>
        <topology evidence="1 7">Multi-pass membrane protein</topology>
    </subcellularLocation>
</comment>
<comment type="function">
    <text evidence="7">May be involved in the degradation of misfolded endoplasmic reticulum (ER) luminal proteins.</text>
</comment>
<accession>A0A9P5S9M1</accession>
<evidence type="ECO:0000313" key="10">
    <source>
        <dbReference type="Proteomes" id="UP000696485"/>
    </source>
</evidence>
<dbReference type="FunFam" id="1.20.1540.10:FF:000016">
    <property type="entry name" value="Derlin"/>
    <property type="match status" value="1"/>
</dbReference>
<keyword evidence="3 7" id="KW-0812">Transmembrane</keyword>
<organism evidence="9 10">
    <name type="scientific">Podila minutissima</name>
    <dbReference type="NCBI Taxonomy" id="64525"/>
    <lineage>
        <taxon>Eukaryota</taxon>
        <taxon>Fungi</taxon>
        <taxon>Fungi incertae sedis</taxon>
        <taxon>Mucoromycota</taxon>
        <taxon>Mortierellomycotina</taxon>
        <taxon>Mortierellomycetes</taxon>
        <taxon>Mortierellales</taxon>
        <taxon>Mortierellaceae</taxon>
        <taxon>Podila</taxon>
    </lineage>
</organism>
<feature type="transmembrane region" description="Helical" evidence="7">
    <location>
        <begin position="143"/>
        <end position="164"/>
    </location>
</feature>
<dbReference type="InterPro" id="IPR035952">
    <property type="entry name" value="Rhomboid-like_sf"/>
</dbReference>
<protein>
    <recommendedName>
        <fullName evidence="7">Derlin</fullName>
    </recommendedName>
</protein>
<comment type="similarity">
    <text evidence="2 7">Belongs to the derlin family.</text>
</comment>
<feature type="compositionally biased region" description="Polar residues" evidence="8">
    <location>
        <begin position="233"/>
        <end position="244"/>
    </location>
</feature>
<feature type="transmembrane region" description="Helical" evidence="7">
    <location>
        <begin position="98"/>
        <end position="131"/>
    </location>
</feature>
<proteinExistence type="inferred from homology"/>
<evidence type="ECO:0000256" key="7">
    <source>
        <dbReference type="RuleBase" id="RU363059"/>
    </source>
</evidence>
<keyword evidence="4 7" id="KW-0256">Endoplasmic reticulum</keyword>
<evidence type="ECO:0000256" key="6">
    <source>
        <dbReference type="ARBA" id="ARBA00023136"/>
    </source>
</evidence>
<dbReference type="GO" id="GO:0005789">
    <property type="term" value="C:endoplasmic reticulum membrane"/>
    <property type="evidence" value="ECO:0007669"/>
    <property type="project" value="UniProtKB-SubCell"/>
</dbReference>
<gene>
    <name evidence="9" type="ORF">BG006_002076</name>
</gene>
<evidence type="ECO:0000256" key="4">
    <source>
        <dbReference type="ARBA" id="ARBA00022824"/>
    </source>
</evidence>
<dbReference type="InterPro" id="IPR007599">
    <property type="entry name" value="DER1"/>
</dbReference>
<reference evidence="9" key="1">
    <citation type="journal article" date="2020" name="Fungal Divers.">
        <title>Resolving the Mortierellaceae phylogeny through synthesis of multi-gene phylogenetics and phylogenomics.</title>
        <authorList>
            <person name="Vandepol N."/>
            <person name="Liber J."/>
            <person name="Desiro A."/>
            <person name="Na H."/>
            <person name="Kennedy M."/>
            <person name="Barry K."/>
            <person name="Grigoriev I.V."/>
            <person name="Miller A.N."/>
            <person name="O'Donnell K."/>
            <person name="Stajich J.E."/>
            <person name="Bonito G."/>
        </authorList>
    </citation>
    <scope>NUCLEOTIDE SEQUENCE</scope>
    <source>
        <strain evidence="9">NVP1</strain>
    </source>
</reference>
<feature type="transmembrane region" description="Helical" evidence="7">
    <location>
        <begin position="18"/>
        <end position="38"/>
    </location>
</feature>
<evidence type="ECO:0000256" key="3">
    <source>
        <dbReference type="ARBA" id="ARBA00022692"/>
    </source>
</evidence>
<evidence type="ECO:0000313" key="9">
    <source>
        <dbReference type="EMBL" id="KAF9322756.1"/>
    </source>
</evidence>
<keyword evidence="6 7" id="KW-0472">Membrane</keyword>
<keyword evidence="10" id="KW-1185">Reference proteome</keyword>
<dbReference type="Pfam" id="PF04511">
    <property type="entry name" value="DER1"/>
    <property type="match status" value="1"/>
</dbReference>
<name>A0A9P5S9M1_9FUNG</name>
<feature type="compositionally biased region" description="Acidic residues" evidence="8">
    <location>
        <begin position="219"/>
        <end position="232"/>
    </location>
</feature>
<dbReference type="GO" id="GO:0033554">
    <property type="term" value="P:cellular response to stress"/>
    <property type="evidence" value="ECO:0007669"/>
    <property type="project" value="UniProtKB-ARBA"/>
</dbReference>
<keyword evidence="5 7" id="KW-1133">Transmembrane helix</keyword>
<dbReference type="PANTHER" id="PTHR11009">
    <property type="entry name" value="DER1-LIKE PROTEIN, DERLIN"/>
    <property type="match status" value="1"/>
</dbReference>
<feature type="transmembrane region" description="Helical" evidence="7">
    <location>
        <begin position="59"/>
        <end position="78"/>
    </location>
</feature>
<evidence type="ECO:0000256" key="5">
    <source>
        <dbReference type="ARBA" id="ARBA00022989"/>
    </source>
</evidence>
<dbReference type="GO" id="GO:0051603">
    <property type="term" value="P:proteolysis involved in protein catabolic process"/>
    <property type="evidence" value="ECO:0007669"/>
    <property type="project" value="UniProtKB-ARBA"/>
</dbReference>
<sequence length="278" mass="31322">MPIPIETWYYDVPLVTRLYATGAALVALAVQTGFTNAFQLYFDYKLVFYQNQFWRPLTTFLYFGPLGLDFVFHMFFLVRYSRMLEEGSFYGRTVDYAWMLLLSAMSLLCLSPFVSMPFLGSPLAFTLVYIWSRRNPSIPLNFLGLFVFTAPYLPWVLLAFTLLLNSHFPTGDLMGIAVGHIYYFFEDVWPKEAASGGRRYLETPAFLTRRRINIVAEIPEDDMAEGAPDTETEANQYHPPSTTAHESRFGSTEAAAAGSSLPNTTTGANSTNNTNGTS</sequence>
<feature type="region of interest" description="Disordered" evidence="8">
    <location>
        <begin position="219"/>
        <end position="278"/>
    </location>
</feature>
<evidence type="ECO:0000256" key="2">
    <source>
        <dbReference type="ARBA" id="ARBA00008917"/>
    </source>
</evidence>
<dbReference type="SUPFAM" id="SSF144091">
    <property type="entry name" value="Rhomboid-like"/>
    <property type="match status" value="1"/>
</dbReference>
<dbReference type="AlphaFoldDB" id="A0A9P5S9M1"/>
<dbReference type="EMBL" id="JAAAUY010001459">
    <property type="protein sequence ID" value="KAF9322756.1"/>
    <property type="molecule type" value="Genomic_DNA"/>
</dbReference>